<dbReference type="SUPFAM" id="SSF56281">
    <property type="entry name" value="Metallo-hydrolase/oxidoreductase"/>
    <property type="match status" value="1"/>
</dbReference>
<dbReference type="Pfam" id="PF13483">
    <property type="entry name" value="Lactamase_B_3"/>
    <property type="match status" value="1"/>
</dbReference>
<evidence type="ECO:0000313" key="2">
    <source>
        <dbReference type="EMBL" id="KTR08845.1"/>
    </source>
</evidence>
<protein>
    <submittedName>
        <fullName evidence="2">Beta-lactamase</fullName>
    </submittedName>
</protein>
<dbReference type="EMBL" id="LDQC01000026">
    <property type="protein sequence ID" value="KTR08845.1"/>
    <property type="molecule type" value="Genomic_DNA"/>
</dbReference>
<dbReference type="Proteomes" id="UP000078252">
    <property type="component" value="Unassembled WGS sequence"/>
</dbReference>
<dbReference type="Gene3D" id="3.60.15.10">
    <property type="entry name" value="Ribonuclease Z/Hydroxyacylglutathione hydrolase-like"/>
    <property type="match status" value="1"/>
</dbReference>
<sequence>MELTKYTHATVVLERDGAALVIDPGAFTPEAADLVRAATGVLVTHEHFDHFDVDAVRAGLEANPALVVRAPQPVFDQLGEHDGRVVAVQAGDAFEVGPFSVRVFGEQHAVIHPDIPTIANVGFLVDDAVFHPGDAYLVPGVPVQTLLVPTSGPWSHTSEAVDFVRAVAPERAVQIHEAMLSDMGQQSAARFLGPDGLGPVPVAILASGESITV</sequence>
<evidence type="ECO:0000313" key="3">
    <source>
        <dbReference type="Proteomes" id="UP000078252"/>
    </source>
</evidence>
<reference evidence="2 3" key="1">
    <citation type="journal article" date="2016" name="Front. Microbiol.">
        <title>Genomic Resource of Rice Seed Associated Bacteria.</title>
        <authorList>
            <person name="Midha S."/>
            <person name="Bansal K."/>
            <person name="Sharma S."/>
            <person name="Kumar N."/>
            <person name="Patil P.P."/>
            <person name="Chaudhry V."/>
            <person name="Patil P.B."/>
        </authorList>
    </citation>
    <scope>NUCLEOTIDE SEQUENCE [LARGE SCALE GENOMIC DNA]</scope>
    <source>
        <strain evidence="2 3">NS184</strain>
    </source>
</reference>
<dbReference type="PANTHER" id="PTHR43546:SF3">
    <property type="entry name" value="UPF0173 METAL-DEPENDENT HYDROLASE MJ1163"/>
    <property type="match status" value="1"/>
</dbReference>
<feature type="domain" description="Metallo-beta-lactamase" evidence="1">
    <location>
        <begin position="7"/>
        <end position="176"/>
    </location>
</feature>
<dbReference type="STRING" id="33881.NS184_04840"/>
<comment type="caution">
    <text evidence="2">The sequence shown here is derived from an EMBL/GenBank/DDBJ whole genome shotgun (WGS) entry which is preliminary data.</text>
</comment>
<dbReference type="AlphaFoldDB" id="A0A175S0S5"/>
<dbReference type="InterPro" id="IPR050114">
    <property type="entry name" value="UPF0173_UPF0282_UlaG_hydrolase"/>
</dbReference>
<name>A0A175S0S5_9MICO</name>
<gene>
    <name evidence="2" type="ORF">NS184_04840</name>
</gene>
<dbReference type="OrthoDB" id="3190691at2"/>
<dbReference type="InterPro" id="IPR001279">
    <property type="entry name" value="Metallo-B-lactamas"/>
</dbReference>
<organism evidence="2 3">
    <name type="scientific">Curtobacterium luteum</name>
    <dbReference type="NCBI Taxonomy" id="33881"/>
    <lineage>
        <taxon>Bacteria</taxon>
        <taxon>Bacillati</taxon>
        <taxon>Actinomycetota</taxon>
        <taxon>Actinomycetes</taxon>
        <taxon>Micrococcales</taxon>
        <taxon>Microbacteriaceae</taxon>
        <taxon>Curtobacterium</taxon>
    </lineage>
</organism>
<proteinExistence type="predicted"/>
<dbReference type="InterPro" id="IPR036866">
    <property type="entry name" value="RibonucZ/Hydroxyglut_hydro"/>
</dbReference>
<dbReference type="SMART" id="SM00849">
    <property type="entry name" value="Lactamase_B"/>
    <property type="match status" value="1"/>
</dbReference>
<accession>A0A175S0S5</accession>
<evidence type="ECO:0000259" key="1">
    <source>
        <dbReference type="SMART" id="SM00849"/>
    </source>
</evidence>
<dbReference type="PANTHER" id="PTHR43546">
    <property type="entry name" value="UPF0173 METAL-DEPENDENT HYDROLASE MJ1163-RELATED"/>
    <property type="match status" value="1"/>
</dbReference>
<dbReference type="PATRIC" id="fig|33881.3.peg.1241"/>
<dbReference type="RefSeq" id="WP_058725006.1">
    <property type="nucleotide sequence ID" value="NZ_LDQC01000026.1"/>
</dbReference>